<name>A0AAV4IAC7_9GAST</name>
<comment type="function">
    <text evidence="8">Component of ribonuclease P, a ribonucleoprotein complex that generates mature tRNA molecules by cleaving their 5'-ends. Also a component of the MRP ribonuclease complex, which cleaves pre-rRNA sequences.</text>
</comment>
<dbReference type="EMBL" id="BMAT01006140">
    <property type="protein sequence ID" value="GFS06990.1"/>
    <property type="molecule type" value="Genomic_DNA"/>
</dbReference>
<keyword evidence="6" id="KW-0819">tRNA processing</keyword>
<dbReference type="PANTHER" id="PTHR15314">
    <property type="entry name" value="RIBONUCLEASE P PROTEIN SUBUNIT P20"/>
    <property type="match status" value="1"/>
</dbReference>
<evidence type="ECO:0000313" key="12">
    <source>
        <dbReference type="EMBL" id="GFS06990.1"/>
    </source>
</evidence>
<sequence length="150" mass="16489">MQATGSQFDEEEYSLRKRLPPRLPLRPNDVYVSERTHFKAQENRCQKLLDSGNEVIIHGLGKAVNRAINLALQLQTLGAGTVQLATQTSSVEITDDLIPETDEGEARTSTRTNSAIHIRVFRACKEEEGQQKSESMDQTGTSAAASSSKS</sequence>
<dbReference type="GO" id="GO:0003676">
    <property type="term" value="F:nucleic acid binding"/>
    <property type="evidence" value="ECO:0007669"/>
    <property type="project" value="InterPro"/>
</dbReference>
<reference evidence="12 13" key="1">
    <citation type="journal article" date="2021" name="Elife">
        <title>Chloroplast acquisition without the gene transfer in kleptoplastic sea slugs, Plakobranchus ocellatus.</title>
        <authorList>
            <person name="Maeda T."/>
            <person name="Takahashi S."/>
            <person name="Yoshida T."/>
            <person name="Shimamura S."/>
            <person name="Takaki Y."/>
            <person name="Nagai Y."/>
            <person name="Toyoda A."/>
            <person name="Suzuki Y."/>
            <person name="Arimoto A."/>
            <person name="Ishii H."/>
            <person name="Satoh N."/>
            <person name="Nishiyama T."/>
            <person name="Hasebe M."/>
            <person name="Maruyama T."/>
            <person name="Minagawa J."/>
            <person name="Obokata J."/>
            <person name="Shigenobu S."/>
        </authorList>
    </citation>
    <scope>NUCLEOTIDE SEQUENCE [LARGE SCALE GENOMIC DNA]</scope>
</reference>
<evidence type="ECO:0000256" key="4">
    <source>
        <dbReference type="ARBA" id="ARBA00022490"/>
    </source>
</evidence>
<keyword evidence="4" id="KW-0963">Cytoplasm</keyword>
<evidence type="ECO:0000256" key="3">
    <source>
        <dbReference type="ARBA" id="ARBA00008018"/>
    </source>
</evidence>
<evidence type="ECO:0000256" key="11">
    <source>
        <dbReference type="SAM" id="MobiDB-lite"/>
    </source>
</evidence>
<dbReference type="GO" id="GO:0006364">
    <property type="term" value="P:rRNA processing"/>
    <property type="evidence" value="ECO:0007669"/>
    <property type="project" value="UniProtKB-KW"/>
</dbReference>
<dbReference type="PANTHER" id="PTHR15314:SF1">
    <property type="entry name" value="RIBONUCLEASE P PROTEIN SUBUNIT P20"/>
    <property type="match status" value="1"/>
</dbReference>
<dbReference type="InterPro" id="IPR036882">
    <property type="entry name" value="Alba-like_dom_sf"/>
</dbReference>
<dbReference type="Proteomes" id="UP000762676">
    <property type="component" value="Unassembled WGS sequence"/>
</dbReference>
<organism evidence="12 13">
    <name type="scientific">Elysia marginata</name>
    <dbReference type="NCBI Taxonomy" id="1093978"/>
    <lineage>
        <taxon>Eukaryota</taxon>
        <taxon>Metazoa</taxon>
        <taxon>Spiralia</taxon>
        <taxon>Lophotrochozoa</taxon>
        <taxon>Mollusca</taxon>
        <taxon>Gastropoda</taxon>
        <taxon>Heterobranchia</taxon>
        <taxon>Euthyneura</taxon>
        <taxon>Panpulmonata</taxon>
        <taxon>Sacoglossa</taxon>
        <taxon>Placobranchoidea</taxon>
        <taxon>Plakobranchidae</taxon>
        <taxon>Elysia</taxon>
    </lineage>
</organism>
<comment type="subcellular location">
    <subcellularLocation>
        <location evidence="1">Cytoplasmic granule</location>
    </subcellularLocation>
    <subcellularLocation>
        <location evidence="2">Nucleus</location>
        <location evidence="2">Nucleolus</location>
    </subcellularLocation>
</comment>
<dbReference type="GO" id="GO:0000172">
    <property type="term" value="C:ribonuclease MRP complex"/>
    <property type="evidence" value="ECO:0007669"/>
    <property type="project" value="InterPro"/>
</dbReference>
<evidence type="ECO:0000313" key="13">
    <source>
        <dbReference type="Proteomes" id="UP000762676"/>
    </source>
</evidence>
<evidence type="ECO:0000256" key="1">
    <source>
        <dbReference type="ARBA" id="ARBA00004463"/>
    </source>
</evidence>
<evidence type="ECO:0000256" key="5">
    <source>
        <dbReference type="ARBA" id="ARBA00022552"/>
    </source>
</evidence>
<dbReference type="InterPro" id="IPR014612">
    <property type="entry name" value="Pop7/Rpp20"/>
</dbReference>
<proteinExistence type="inferred from homology"/>
<dbReference type="Pfam" id="PF12328">
    <property type="entry name" value="Rpp20"/>
    <property type="match status" value="1"/>
</dbReference>
<evidence type="ECO:0000256" key="2">
    <source>
        <dbReference type="ARBA" id="ARBA00004604"/>
    </source>
</evidence>
<dbReference type="GO" id="GO:0005655">
    <property type="term" value="C:nucleolar ribonuclease P complex"/>
    <property type="evidence" value="ECO:0007669"/>
    <property type="project" value="InterPro"/>
</dbReference>
<accession>A0AAV4IAC7</accession>
<evidence type="ECO:0000256" key="7">
    <source>
        <dbReference type="ARBA" id="ARBA00023242"/>
    </source>
</evidence>
<feature type="region of interest" description="Disordered" evidence="11">
    <location>
        <begin position="126"/>
        <end position="150"/>
    </location>
</feature>
<keyword evidence="5" id="KW-0698">rRNA processing</keyword>
<keyword evidence="7" id="KW-0539">Nucleus</keyword>
<dbReference type="FunFam" id="3.30.110.20:FF:000002">
    <property type="entry name" value="Ribonuclease P protein subunit p20"/>
    <property type="match status" value="1"/>
</dbReference>
<dbReference type="GO" id="GO:0001682">
    <property type="term" value="P:tRNA 5'-leader removal"/>
    <property type="evidence" value="ECO:0007669"/>
    <property type="project" value="InterPro"/>
</dbReference>
<evidence type="ECO:0000256" key="8">
    <source>
        <dbReference type="ARBA" id="ARBA00053284"/>
    </source>
</evidence>
<evidence type="ECO:0000256" key="6">
    <source>
        <dbReference type="ARBA" id="ARBA00022694"/>
    </source>
</evidence>
<keyword evidence="13" id="KW-1185">Reference proteome</keyword>
<evidence type="ECO:0000256" key="9">
    <source>
        <dbReference type="ARBA" id="ARBA00064615"/>
    </source>
</evidence>
<protein>
    <recommendedName>
        <fullName evidence="10">Ribonuclease P protein subunit p20</fullName>
    </recommendedName>
</protein>
<comment type="subunit">
    <text evidence="9">Component of nuclear RNase P and RNase MRP complexes. RNase P consists of a catalytic RNA moiety and 10 different protein chains; POP1, POP4, POP5, POP7, RPP14, RPP21, RPP25, RPP30, RPP38 and RPP40. Within the RNase P complex, POP1, POP7 and RPP25 form the 'finger' subcomplex, POP5, RPP14, RPP40 and homodimeric RPP30 form the 'palm' subcomplex, and RPP21, POP4 and RPP38 form the 'wrist' subcomplex. All subunits of the RNase P complex interact with the catalytic RNA. Several subunits of RNase P are also part of the RNase MRP complex. RNase MRP consists of a catalytic RNA moiety and about 8 protein subunits; POP1, POP7, RPP25, RPP30, RPP38, RPP40 and possibly also POP4 and POP5. Interacts with SMN1. POP7 forms a heterodimer with RPP25 that binds to the P3 stem loop of the catalytic RNA.</text>
</comment>
<feature type="compositionally biased region" description="Basic and acidic residues" evidence="11">
    <location>
        <begin position="126"/>
        <end position="135"/>
    </location>
</feature>
<dbReference type="AlphaFoldDB" id="A0AAV4IAC7"/>
<comment type="similarity">
    <text evidence="3">Belongs to the histone-like Alba family.</text>
</comment>
<gene>
    <name evidence="12" type="ORF">ElyMa_002977900</name>
</gene>
<comment type="caution">
    <text evidence="12">The sequence shown here is derived from an EMBL/GenBank/DDBJ whole genome shotgun (WGS) entry which is preliminary data.</text>
</comment>
<dbReference type="SUPFAM" id="SSF82704">
    <property type="entry name" value="AlbA-like"/>
    <property type="match status" value="1"/>
</dbReference>
<dbReference type="Gene3D" id="3.30.110.20">
    <property type="entry name" value="Alba-like domain"/>
    <property type="match status" value="1"/>
</dbReference>
<evidence type="ECO:0000256" key="10">
    <source>
        <dbReference type="ARBA" id="ARBA00068472"/>
    </source>
</evidence>